<dbReference type="AlphaFoldDB" id="A0A9N7NMW5"/>
<evidence type="ECO:0000256" key="2">
    <source>
        <dbReference type="PROSITE-ProRule" id="PRU00723"/>
    </source>
</evidence>
<dbReference type="GO" id="GO:0008270">
    <property type="term" value="F:zinc ion binding"/>
    <property type="evidence" value="ECO:0007669"/>
    <property type="project" value="UniProtKB-KW"/>
</dbReference>
<evidence type="ECO:0000313" key="4">
    <source>
        <dbReference type="EMBL" id="CAA0838970.1"/>
    </source>
</evidence>
<protein>
    <submittedName>
        <fullName evidence="4">Zinc finger CCCH domain-containing protein 6</fullName>
    </submittedName>
</protein>
<dbReference type="Proteomes" id="UP001153555">
    <property type="component" value="Unassembled WGS sequence"/>
</dbReference>
<dbReference type="EMBL" id="CACSLK010031421">
    <property type="protein sequence ID" value="CAA0838970.1"/>
    <property type="molecule type" value="Genomic_DNA"/>
</dbReference>
<feature type="zinc finger region" description="C3H1-type" evidence="2">
    <location>
        <begin position="353"/>
        <end position="381"/>
    </location>
</feature>
<dbReference type="InterPro" id="IPR000571">
    <property type="entry name" value="Znf_CCCH"/>
</dbReference>
<gene>
    <name evidence="4" type="ORF">SHERM_05541</name>
</gene>
<sequence>MRRSHKTKKVSWASDLNLCQVRLFTSEESPSRVALGTQDQWPIDNKANDDLPPGFEGCRPTSMWRVDFKLPQIPLVKWRCPRRFELNPEWQVVAGEESNEVKAQSRHEMRVLEAVYPRPSSIPPNPHGLLDARNSTAFDKTIRVIPITPIEEHDAMLDTWFNTTTLVPSLTKFSPQSSTEHTDIDAKGTTQEVHKADILASISSLLSKCDKEKLVDQELLVKILSDPKLVNQLIENNGVRTPNVKNETSVGMKNVGNFDAQNLTSNSHNFPYNCNVMPWSINNTVNRIEHWTPSALVASNGTLHPPIPVEGQMKKDVNYYKNLIRQHGNENENFFNGQEQRHFDFGKSREPKQKVGKSCIYFNSQKGCRNGVRCNFQHGVSTRKVVNGFAVDTRKVVNGFAEVRSAKRVKLGGVITGR</sequence>
<keyword evidence="1" id="KW-0238">DNA-binding</keyword>
<dbReference type="OrthoDB" id="1928519at2759"/>
<reference evidence="4" key="1">
    <citation type="submission" date="2019-12" db="EMBL/GenBank/DDBJ databases">
        <authorList>
            <person name="Scholes J."/>
        </authorList>
    </citation>
    <scope>NUCLEOTIDE SEQUENCE</scope>
</reference>
<evidence type="ECO:0000259" key="3">
    <source>
        <dbReference type="PROSITE" id="PS50103"/>
    </source>
</evidence>
<keyword evidence="2" id="KW-0479">Metal-binding</keyword>
<accession>A0A9N7NMW5</accession>
<evidence type="ECO:0000313" key="5">
    <source>
        <dbReference type="Proteomes" id="UP001153555"/>
    </source>
</evidence>
<feature type="domain" description="C3H1-type" evidence="3">
    <location>
        <begin position="353"/>
        <end position="381"/>
    </location>
</feature>
<keyword evidence="2" id="KW-0862">Zinc</keyword>
<dbReference type="GO" id="GO:0003677">
    <property type="term" value="F:DNA binding"/>
    <property type="evidence" value="ECO:0007669"/>
    <property type="project" value="UniProtKB-KW"/>
</dbReference>
<evidence type="ECO:0000256" key="1">
    <source>
        <dbReference type="ARBA" id="ARBA00023125"/>
    </source>
</evidence>
<dbReference type="PANTHER" id="PTHR33400">
    <property type="entry name" value="ZINC FINGER CCCH DOMAIN-CONTAINING PROTEIN 6-RELATED"/>
    <property type="match status" value="1"/>
</dbReference>
<keyword evidence="5" id="KW-1185">Reference proteome</keyword>
<proteinExistence type="predicted"/>
<comment type="caution">
    <text evidence="4">The sequence shown here is derived from an EMBL/GenBank/DDBJ whole genome shotgun (WGS) entry which is preliminary data.</text>
</comment>
<dbReference type="PANTHER" id="PTHR33400:SF2">
    <property type="entry name" value="ZINC FINGER CCCH DOMAIN-CONTAINING PROTEIN 6"/>
    <property type="match status" value="1"/>
</dbReference>
<keyword evidence="2" id="KW-0863">Zinc-finger</keyword>
<organism evidence="4 5">
    <name type="scientific">Striga hermonthica</name>
    <name type="common">Purple witchweed</name>
    <name type="synonym">Buchnera hermonthica</name>
    <dbReference type="NCBI Taxonomy" id="68872"/>
    <lineage>
        <taxon>Eukaryota</taxon>
        <taxon>Viridiplantae</taxon>
        <taxon>Streptophyta</taxon>
        <taxon>Embryophyta</taxon>
        <taxon>Tracheophyta</taxon>
        <taxon>Spermatophyta</taxon>
        <taxon>Magnoliopsida</taxon>
        <taxon>eudicotyledons</taxon>
        <taxon>Gunneridae</taxon>
        <taxon>Pentapetalae</taxon>
        <taxon>asterids</taxon>
        <taxon>lamiids</taxon>
        <taxon>Lamiales</taxon>
        <taxon>Orobanchaceae</taxon>
        <taxon>Buchnereae</taxon>
        <taxon>Striga</taxon>
    </lineage>
</organism>
<name>A0A9N7NMW5_STRHE</name>
<dbReference type="PROSITE" id="PS50103">
    <property type="entry name" value="ZF_C3H1"/>
    <property type="match status" value="1"/>
</dbReference>